<dbReference type="AlphaFoldDB" id="A0A0L9T6U9"/>
<dbReference type="EMBL" id="KQ258291">
    <property type="protein sequence ID" value="KOM25834.1"/>
    <property type="molecule type" value="Genomic_DNA"/>
</dbReference>
<sequence>MMASSSSQRGKLLATVEMKENPEGWFSDEEKRKDFVCFWGFKEVISHKYLSIQFFRTEGFMFQEWLVYSGLSKFVELEGEYYPNLVKVFYANIKRRMSRMGTWMPFSGALSVGCLASTPRRPSWGAEYQLPCTAERLVASFRAHNKGAERQRVGLGLSFQIYLRTCTR</sequence>
<gene>
    <name evidence="1" type="ORF">LR48_Vigan197s000300</name>
</gene>
<dbReference type="Proteomes" id="UP000053144">
    <property type="component" value="Unassembled WGS sequence"/>
</dbReference>
<evidence type="ECO:0000313" key="2">
    <source>
        <dbReference type="Proteomes" id="UP000053144"/>
    </source>
</evidence>
<organism evidence="1 2">
    <name type="scientific">Phaseolus angularis</name>
    <name type="common">Azuki bean</name>
    <name type="synonym">Vigna angularis</name>
    <dbReference type="NCBI Taxonomy" id="3914"/>
    <lineage>
        <taxon>Eukaryota</taxon>
        <taxon>Viridiplantae</taxon>
        <taxon>Streptophyta</taxon>
        <taxon>Embryophyta</taxon>
        <taxon>Tracheophyta</taxon>
        <taxon>Spermatophyta</taxon>
        <taxon>Magnoliopsida</taxon>
        <taxon>eudicotyledons</taxon>
        <taxon>Gunneridae</taxon>
        <taxon>Pentapetalae</taxon>
        <taxon>rosids</taxon>
        <taxon>fabids</taxon>
        <taxon>Fabales</taxon>
        <taxon>Fabaceae</taxon>
        <taxon>Papilionoideae</taxon>
        <taxon>50 kb inversion clade</taxon>
        <taxon>NPAAA clade</taxon>
        <taxon>indigoferoid/millettioid clade</taxon>
        <taxon>Phaseoleae</taxon>
        <taxon>Vigna</taxon>
    </lineage>
</organism>
<accession>A0A0L9T6U9</accession>
<reference evidence="2" key="1">
    <citation type="journal article" date="2015" name="Proc. Natl. Acad. Sci. U.S.A.">
        <title>Genome sequencing of adzuki bean (Vigna angularis) provides insight into high starch and low fat accumulation and domestication.</title>
        <authorList>
            <person name="Yang K."/>
            <person name="Tian Z."/>
            <person name="Chen C."/>
            <person name="Luo L."/>
            <person name="Zhao B."/>
            <person name="Wang Z."/>
            <person name="Yu L."/>
            <person name="Li Y."/>
            <person name="Sun Y."/>
            <person name="Li W."/>
            <person name="Chen Y."/>
            <person name="Li Y."/>
            <person name="Zhang Y."/>
            <person name="Ai D."/>
            <person name="Zhao J."/>
            <person name="Shang C."/>
            <person name="Ma Y."/>
            <person name="Wu B."/>
            <person name="Wang M."/>
            <person name="Gao L."/>
            <person name="Sun D."/>
            <person name="Zhang P."/>
            <person name="Guo F."/>
            <person name="Wang W."/>
            <person name="Li Y."/>
            <person name="Wang J."/>
            <person name="Varshney R.K."/>
            <person name="Wang J."/>
            <person name="Ling H.Q."/>
            <person name="Wan P."/>
        </authorList>
    </citation>
    <scope>NUCLEOTIDE SEQUENCE</scope>
    <source>
        <strain evidence="2">cv. Jingnong 6</strain>
    </source>
</reference>
<proteinExistence type="predicted"/>
<dbReference type="Gramene" id="KOM25834">
    <property type="protein sequence ID" value="KOM25834"/>
    <property type="gene ID" value="LR48_Vigan197s000300"/>
</dbReference>
<protein>
    <submittedName>
        <fullName evidence="1">Uncharacterized protein</fullName>
    </submittedName>
</protein>
<evidence type="ECO:0000313" key="1">
    <source>
        <dbReference type="EMBL" id="KOM25834.1"/>
    </source>
</evidence>
<name>A0A0L9T6U9_PHAAN</name>